<reference evidence="2 3" key="1">
    <citation type="journal article" date="2014" name="Mol. Plant">
        <title>Chromosome Scale Genome Assembly and Transcriptome Profiling of Nannochloropsis gaditana in Nitrogen Depletion.</title>
        <authorList>
            <person name="Corteggiani Carpinelli E."/>
            <person name="Telatin A."/>
            <person name="Vitulo N."/>
            <person name="Forcato C."/>
            <person name="D'Angelo M."/>
            <person name="Schiavon R."/>
            <person name="Vezzi A."/>
            <person name="Giacometti G.M."/>
            <person name="Morosinotto T."/>
            <person name="Valle G."/>
        </authorList>
    </citation>
    <scope>NUCLEOTIDE SEQUENCE [LARGE SCALE GENOMIC DNA]</scope>
    <source>
        <strain evidence="2 3">B-31</strain>
    </source>
</reference>
<dbReference type="GO" id="GO:0006203">
    <property type="term" value="P:dGTP catabolic process"/>
    <property type="evidence" value="ECO:0007669"/>
    <property type="project" value="TreeGrafter"/>
</dbReference>
<dbReference type="PANTHER" id="PTHR11373">
    <property type="entry name" value="DEOXYNUCLEOSIDE TRIPHOSPHATE TRIPHOSPHOHYDROLASE"/>
    <property type="match status" value="1"/>
</dbReference>
<name>W7TLN8_9STRA</name>
<evidence type="ECO:0000313" key="3">
    <source>
        <dbReference type="Proteomes" id="UP000019335"/>
    </source>
</evidence>
<gene>
    <name evidence="2" type="ORF">Naga_101585g1</name>
</gene>
<feature type="region of interest" description="Disordered" evidence="1">
    <location>
        <begin position="64"/>
        <end position="138"/>
    </location>
</feature>
<dbReference type="PANTHER" id="PTHR11373:SF4">
    <property type="entry name" value="DEOXYNUCLEOSIDE TRIPHOSPHATE TRIPHOSPHOHYDROLASE SAMHD1"/>
    <property type="match status" value="1"/>
</dbReference>
<accession>W7TLN8</accession>
<evidence type="ECO:0000313" key="2">
    <source>
        <dbReference type="EMBL" id="EWM26942.1"/>
    </source>
</evidence>
<dbReference type="AlphaFoldDB" id="W7TLN8"/>
<dbReference type="Gene3D" id="1.10.3210.10">
    <property type="entry name" value="Hypothetical protein af1432"/>
    <property type="match status" value="1"/>
</dbReference>
<feature type="region of interest" description="Disordered" evidence="1">
    <location>
        <begin position="1"/>
        <end position="29"/>
    </location>
</feature>
<feature type="non-terminal residue" evidence="2">
    <location>
        <position position="222"/>
    </location>
</feature>
<dbReference type="InterPro" id="IPR050135">
    <property type="entry name" value="dGTPase-like"/>
</dbReference>
<protein>
    <submittedName>
        <fullName evidence="2">Sam domain and hd domain-containing protein</fullName>
    </submittedName>
</protein>
<feature type="compositionally biased region" description="Gly residues" evidence="1">
    <location>
        <begin position="80"/>
        <end position="91"/>
    </location>
</feature>
<proteinExistence type="predicted"/>
<sequence>MEHGTAIFSIEHEKEAGEGGGGSRGAAAGYVRMEESLEWEDDEWQCTQDEYPSADHVGRVPFNDHLQGLVPLPPGSGRHATGGGREGGGGAKRPYPSPFSLPPLEADGKKAKAPGPSTDPPPSLPPSLPSALPPALPPRRVTRRRFDCNLYGPIYMEGLCLAIIDTPQFQRLGSIAQLGACPLVYRGATHTRLQHSLGVAHLAGEFVKTLVRNQPDLLREGR</sequence>
<dbReference type="SUPFAM" id="SSF109604">
    <property type="entry name" value="HD-domain/PDEase-like"/>
    <property type="match status" value="1"/>
</dbReference>
<dbReference type="EMBL" id="AZIL01000553">
    <property type="protein sequence ID" value="EWM26942.1"/>
    <property type="molecule type" value="Genomic_DNA"/>
</dbReference>
<comment type="caution">
    <text evidence="2">The sequence shown here is derived from an EMBL/GenBank/DDBJ whole genome shotgun (WGS) entry which is preliminary data.</text>
</comment>
<dbReference type="GO" id="GO:0008832">
    <property type="term" value="F:dGTPase activity"/>
    <property type="evidence" value="ECO:0007669"/>
    <property type="project" value="TreeGrafter"/>
</dbReference>
<dbReference type="GO" id="GO:0005634">
    <property type="term" value="C:nucleus"/>
    <property type="evidence" value="ECO:0007669"/>
    <property type="project" value="TreeGrafter"/>
</dbReference>
<keyword evidence="3" id="KW-1185">Reference proteome</keyword>
<feature type="compositionally biased region" description="Pro residues" evidence="1">
    <location>
        <begin position="117"/>
        <end position="137"/>
    </location>
</feature>
<evidence type="ECO:0000256" key="1">
    <source>
        <dbReference type="SAM" id="MobiDB-lite"/>
    </source>
</evidence>
<organism evidence="2 3">
    <name type="scientific">Nannochloropsis gaditana</name>
    <dbReference type="NCBI Taxonomy" id="72520"/>
    <lineage>
        <taxon>Eukaryota</taxon>
        <taxon>Sar</taxon>
        <taxon>Stramenopiles</taxon>
        <taxon>Ochrophyta</taxon>
        <taxon>Eustigmatophyceae</taxon>
        <taxon>Eustigmatales</taxon>
        <taxon>Monodopsidaceae</taxon>
        <taxon>Nannochloropsis</taxon>
    </lineage>
</organism>
<dbReference type="Proteomes" id="UP000019335">
    <property type="component" value="Chromosome 7"/>
</dbReference>
<dbReference type="OrthoDB" id="9991235at2759"/>